<feature type="domain" description="Flagellar basal-body/hook protein C-terminal" evidence="7">
    <location>
        <begin position="422"/>
        <end position="462"/>
    </location>
</feature>
<accession>A0A075WTL8</accession>
<feature type="domain" description="Flagellar hook protein FlgE/F/G-like D1" evidence="9">
    <location>
        <begin position="87"/>
        <end position="133"/>
    </location>
</feature>
<dbReference type="KEGG" id="tcm:HL41_06075"/>
<feature type="domain" description="Flagellar hook protein FlgE D2" evidence="8">
    <location>
        <begin position="189"/>
        <end position="347"/>
    </location>
</feature>
<dbReference type="PaxDb" id="289377-HL41_06075"/>
<evidence type="ECO:0000259" key="8">
    <source>
        <dbReference type="Pfam" id="PF07559"/>
    </source>
</evidence>
<evidence type="ECO:0000313" key="10">
    <source>
        <dbReference type="EMBL" id="AIH04330.1"/>
    </source>
</evidence>
<comment type="function">
    <text evidence="5">A flexible structure which links the flagellar filament to the drive apparatus in the basal body.</text>
</comment>
<dbReference type="InterPro" id="IPR010930">
    <property type="entry name" value="Flg_bb/hook_C_dom"/>
</dbReference>
<keyword evidence="4 5" id="KW-0975">Bacterial flagellum</keyword>
<evidence type="ECO:0000256" key="1">
    <source>
        <dbReference type="ARBA" id="ARBA00004117"/>
    </source>
</evidence>
<dbReference type="Pfam" id="PF06429">
    <property type="entry name" value="Flg_bbr_C"/>
    <property type="match status" value="1"/>
</dbReference>
<dbReference type="InterPro" id="IPR037925">
    <property type="entry name" value="FlgE/F/G-like"/>
</dbReference>
<dbReference type="InterPro" id="IPR011491">
    <property type="entry name" value="FlgE_D2"/>
</dbReference>
<evidence type="ECO:0000259" key="9">
    <source>
        <dbReference type="Pfam" id="PF22692"/>
    </source>
</evidence>
<organism evidence="10 11">
    <name type="scientific">Thermodesulfobacterium commune DSM 2178</name>
    <dbReference type="NCBI Taxonomy" id="289377"/>
    <lineage>
        <taxon>Bacteria</taxon>
        <taxon>Pseudomonadati</taxon>
        <taxon>Thermodesulfobacteriota</taxon>
        <taxon>Thermodesulfobacteria</taxon>
        <taxon>Thermodesulfobacteriales</taxon>
        <taxon>Thermodesulfobacteriaceae</taxon>
        <taxon>Thermodesulfobacterium</taxon>
    </lineage>
</organism>
<evidence type="ECO:0000256" key="5">
    <source>
        <dbReference type="RuleBase" id="RU362116"/>
    </source>
</evidence>
<dbReference type="InterPro" id="IPR001444">
    <property type="entry name" value="Flag_bb_rod_N"/>
</dbReference>
<dbReference type="GO" id="GO:0005829">
    <property type="term" value="C:cytosol"/>
    <property type="evidence" value="ECO:0007669"/>
    <property type="project" value="TreeGrafter"/>
</dbReference>
<dbReference type="AlphaFoldDB" id="A0A075WTL8"/>
<dbReference type="GO" id="GO:0071978">
    <property type="term" value="P:bacterial-type flagellum-dependent swarming motility"/>
    <property type="evidence" value="ECO:0007669"/>
    <property type="project" value="TreeGrafter"/>
</dbReference>
<dbReference type="Gene3D" id="2.60.98.20">
    <property type="entry name" value="Flagellar hook protein FlgE"/>
    <property type="match status" value="1"/>
</dbReference>
<dbReference type="EMBL" id="CP008796">
    <property type="protein sequence ID" value="AIH04330.1"/>
    <property type="molecule type" value="Genomic_DNA"/>
</dbReference>
<dbReference type="NCBIfam" id="TIGR03506">
    <property type="entry name" value="FlgEFG_subfam"/>
    <property type="match status" value="1"/>
</dbReference>
<dbReference type="GO" id="GO:0009424">
    <property type="term" value="C:bacterial-type flagellum hook"/>
    <property type="evidence" value="ECO:0007669"/>
    <property type="project" value="TreeGrafter"/>
</dbReference>
<evidence type="ECO:0000313" key="11">
    <source>
        <dbReference type="Proteomes" id="UP000028481"/>
    </source>
</evidence>
<dbReference type="PROSITE" id="PS00588">
    <property type="entry name" value="FLAGELLA_BB_ROD"/>
    <property type="match status" value="1"/>
</dbReference>
<reference evidence="10 11" key="1">
    <citation type="journal article" date="2015" name="Genome Announc.">
        <title>Genome Sequence of a Sulfate-Reducing Thermophilic Bacterium, Thermodesulfobacterium commune DSM 2178T (Phylum Thermodesulfobacteria).</title>
        <authorList>
            <person name="Bhatnagar S."/>
            <person name="Badger J.H."/>
            <person name="Madupu R."/>
            <person name="Khouri H.M."/>
            <person name="O'Connor E.M."/>
            <person name="Robb F.T."/>
            <person name="Ward N.L."/>
            <person name="Eisen J.A."/>
        </authorList>
    </citation>
    <scope>NUCLEOTIDE SEQUENCE [LARGE SCALE GENOMIC DNA]</scope>
    <source>
        <strain evidence="10 11">DSM 2178</strain>
    </source>
</reference>
<evidence type="ECO:0000256" key="4">
    <source>
        <dbReference type="ARBA" id="ARBA00023143"/>
    </source>
</evidence>
<evidence type="ECO:0000259" key="6">
    <source>
        <dbReference type="Pfam" id="PF00460"/>
    </source>
</evidence>
<dbReference type="PANTHER" id="PTHR30435">
    <property type="entry name" value="FLAGELLAR PROTEIN"/>
    <property type="match status" value="1"/>
</dbReference>
<dbReference type="PANTHER" id="PTHR30435:SF1">
    <property type="entry name" value="FLAGELLAR HOOK PROTEIN FLGE"/>
    <property type="match status" value="1"/>
</dbReference>
<dbReference type="OrthoDB" id="8578401at2"/>
<dbReference type="Pfam" id="PF22692">
    <property type="entry name" value="LlgE_F_G_D1"/>
    <property type="match status" value="1"/>
</dbReference>
<comment type="similarity">
    <text evidence="2 5">Belongs to the flagella basal body rod proteins family.</text>
</comment>
<dbReference type="Pfam" id="PF00460">
    <property type="entry name" value="Flg_bb_rod"/>
    <property type="match status" value="1"/>
</dbReference>
<comment type="subcellular location">
    <subcellularLocation>
        <location evidence="1 5">Bacterial flagellum basal body</location>
    </subcellularLocation>
</comment>
<keyword evidence="11" id="KW-1185">Reference proteome</keyword>
<dbReference type="eggNOG" id="COG1749">
    <property type="taxonomic scope" value="Bacteria"/>
</dbReference>
<dbReference type="InterPro" id="IPR019776">
    <property type="entry name" value="Flagellar_basal_body_rod_CS"/>
</dbReference>
<dbReference type="InterPro" id="IPR053967">
    <property type="entry name" value="LlgE_F_G-like_D1"/>
</dbReference>
<evidence type="ECO:0000259" key="7">
    <source>
        <dbReference type="Pfam" id="PF06429"/>
    </source>
</evidence>
<gene>
    <name evidence="10" type="ORF">HL41_06075</name>
</gene>
<sequence length="467" mass="51653">MGLFGVMYIGYSGVLTTSMGMNVSADNISNLNTTGFKGGRYEFANALVEAYGETFRKEKGLGSNVKAIRTLFNQGAIVTTDSPTDLAISGKGFFVVSDQKGNIFYTRDGQFFVNQVDEQHLALQNSMGLYLLGSDPDATSADLTNLKPYLIPKVMPPKSTSNIDLQLIFDSTKPVEPIDDPLWQSYDATSSDIIENQKFDYVFDLYGYDAFGNKTNFKLYVDRTSNLNEYELLFALEDPTLDGRGSGKYQGAFLYGRLYFGGNGDIVGANFWEITNPSSFDPTVDPPMDLTALGRPQFQVNIGGATHSITLNLGFRVEPDGSITRFVNSSKLQANPFAQLYFNQDGYPMGVFDKIEVITEEGKVVAWYTNNKNIEVSKIFLADFSGYEENLIKVGNGLFMAREGAQPFIFSPGVFERGRLLSGALENSNVDLASEMVSLITLQRAFQSNTRVITTADQMLEDFLSKR</sequence>
<dbReference type="RefSeq" id="WP_038060157.1">
    <property type="nucleotide sequence ID" value="NZ_CP008796.1"/>
</dbReference>
<dbReference type="Proteomes" id="UP000028481">
    <property type="component" value="Chromosome"/>
</dbReference>
<name>A0A075WTL8_9BACT</name>
<dbReference type="GO" id="GO:0009425">
    <property type="term" value="C:bacterial-type flagellum basal body"/>
    <property type="evidence" value="ECO:0007669"/>
    <property type="project" value="UniProtKB-SubCell"/>
</dbReference>
<protein>
    <recommendedName>
        <fullName evidence="3 5">Flagellar hook protein FlgE</fullName>
    </recommendedName>
</protein>
<evidence type="ECO:0000256" key="3">
    <source>
        <dbReference type="ARBA" id="ARBA00019015"/>
    </source>
</evidence>
<dbReference type="SUPFAM" id="SSF117143">
    <property type="entry name" value="Flagellar hook protein flgE"/>
    <property type="match status" value="1"/>
</dbReference>
<feature type="domain" description="Flagellar basal body rod protein N-terminal" evidence="6">
    <location>
        <begin position="7"/>
        <end position="37"/>
    </location>
</feature>
<dbReference type="InterPro" id="IPR020013">
    <property type="entry name" value="Flagellar_FlgE/F/G"/>
</dbReference>
<dbReference type="Pfam" id="PF07559">
    <property type="entry name" value="FlgE_D2"/>
    <property type="match status" value="1"/>
</dbReference>
<dbReference type="STRING" id="289377.HL41_06075"/>
<dbReference type="InterPro" id="IPR037058">
    <property type="entry name" value="Falgellar_hook_FlgE_sf"/>
</dbReference>
<evidence type="ECO:0000256" key="2">
    <source>
        <dbReference type="ARBA" id="ARBA00009677"/>
    </source>
</evidence>
<proteinExistence type="inferred from homology"/>
<dbReference type="HOGENOM" id="CLU_013687_2_4_0"/>